<organism evidence="8 9">
    <name type="scientific">Nonomuraea guangzhouensis</name>
    <dbReference type="NCBI Taxonomy" id="1291555"/>
    <lineage>
        <taxon>Bacteria</taxon>
        <taxon>Bacillati</taxon>
        <taxon>Actinomycetota</taxon>
        <taxon>Actinomycetes</taxon>
        <taxon>Streptosporangiales</taxon>
        <taxon>Streptosporangiaceae</taxon>
        <taxon>Nonomuraea</taxon>
    </lineage>
</organism>
<comment type="similarity">
    <text evidence="1 5">Belongs to the peptidase S8 family.</text>
</comment>
<keyword evidence="4 5" id="KW-0720">Serine protease</keyword>
<name>A0ABW4G6N0_9ACTN</name>
<protein>
    <submittedName>
        <fullName evidence="8">S8 family serine peptidase</fullName>
    </submittedName>
</protein>
<dbReference type="Proteomes" id="UP001597097">
    <property type="component" value="Unassembled WGS sequence"/>
</dbReference>
<dbReference type="InterPro" id="IPR023828">
    <property type="entry name" value="Peptidase_S8_Ser-AS"/>
</dbReference>
<dbReference type="PROSITE" id="PS00136">
    <property type="entry name" value="SUBTILASE_ASP"/>
    <property type="match status" value="1"/>
</dbReference>
<evidence type="ECO:0000256" key="4">
    <source>
        <dbReference type="ARBA" id="ARBA00022825"/>
    </source>
</evidence>
<feature type="active site" description="Charge relay system" evidence="5">
    <location>
        <position position="260"/>
    </location>
</feature>
<evidence type="ECO:0000256" key="2">
    <source>
        <dbReference type="ARBA" id="ARBA00022670"/>
    </source>
</evidence>
<dbReference type="InterPro" id="IPR000209">
    <property type="entry name" value="Peptidase_S8/S53_dom"/>
</dbReference>
<evidence type="ECO:0000313" key="9">
    <source>
        <dbReference type="Proteomes" id="UP001597097"/>
    </source>
</evidence>
<feature type="signal peptide" evidence="6">
    <location>
        <begin position="1"/>
        <end position="26"/>
    </location>
</feature>
<gene>
    <name evidence="8" type="ORF">ACFSJ0_13815</name>
</gene>
<keyword evidence="9" id="KW-1185">Reference proteome</keyword>
<evidence type="ECO:0000256" key="6">
    <source>
        <dbReference type="SAM" id="SignalP"/>
    </source>
</evidence>
<evidence type="ECO:0000256" key="1">
    <source>
        <dbReference type="ARBA" id="ARBA00011073"/>
    </source>
</evidence>
<feature type="chain" id="PRO_5045811684" evidence="6">
    <location>
        <begin position="27"/>
        <end position="1268"/>
    </location>
</feature>
<dbReference type="Pfam" id="PF00082">
    <property type="entry name" value="Peptidase_S8"/>
    <property type="match status" value="1"/>
</dbReference>
<feature type="active site" description="Charge relay system" evidence="5">
    <location>
        <position position="228"/>
    </location>
</feature>
<accession>A0ABW4G6N0</accession>
<dbReference type="PROSITE" id="PS00138">
    <property type="entry name" value="SUBTILASE_SER"/>
    <property type="match status" value="1"/>
</dbReference>
<keyword evidence="2 5" id="KW-0645">Protease</keyword>
<dbReference type="CDD" id="cd07487">
    <property type="entry name" value="Peptidases_S8_1"/>
    <property type="match status" value="1"/>
</dbReference>
<dbReference type="EMBL" id="JBHUCM010000012">
    <property type="protein sequence ID" value="MFD1538125.1"/>
    <property type="molecule type" value="Genomic_DNA"/>
</dbReference>
<dbReference type="PROSITE" id="PS51892">
    <property type="entry name" value="SUBTILASE"/>
    <property type="match status" value="1"/>
</dbReference>
<feature type="active site" description="Charge relay system" evidence="5">
    <location>
        <position position="438"/>
    </location>
</feature>
<dbReference type="InterPro" id="IPR023827">
    <property type="entry name" value="Peptidase_S8_Asp-AS"/>
</dbReference>
<sequence length="1268" mass="133479">MFHNRIAAVFTGVALVLCTTATPSSATPPTPTDEPLKPGTITLITGDEVDITPGVNGGPPILATRAAPRPGGETVTFATLPDRDGGTLVIPSDAADLVAAGTLDDELFDVETLVREHRAQAIPLIVTYGGDPGEAAVTKAAEALPGTERTRTLDVIDGAAVTVKTAETGKLWSALQPQATGLKANRPAKIWLDRRVKASLDQSVPLIGGPTAWQKGFDGAGTKVAVLDTGIDAGHPDFTGRILATENFSTTPDTTDVVGHGTHVASTIAGSGAASDGKYRGVAPAASLLVGKVLDNDGYGELSWLIAGMEWASAQGADVVNMSLGVCCGDGTDPTSQAVNELTRKYGTLFVAAAGNEGEPQTVSVPAAADKALAVGAVDKITGTTLAPFSSIGPRLDDAAVKPNIVAPGVSIVAARSGASGQPSIPGNDRYTSFSGTSMATPHVAGAAAVLAQQHPGWNADELSAALVSTSARNEKHNWFEEGGGRLDLGRAVTQSVFADPVVDFLRLERGKGTVTKKVTYRNTGPEPITLALKADTRAWSGGPTPAGAIRLGAETVTVPANGTATVDLTVNPALGPEGAYGGWVTATAGESRLATPFSYYTGPDTHLLKISLTNSYGAKEFSSRPGQGGRLGPLVYIVPLRRSNSPDDPFHPYAYYYGRLDLTGNGEQYLPDGDYEVIAVANETYMRTRTSLVIGNVTLKADQTLELDARDTVPLKPSSREAMDAEGKVQYVRTFTDRPSPISITASTENGRHVDLYATPVSSVKAGTMRLSHMWQLEPGVLATATAGRLTLDPSYEVDTVRSIITKPTAYPVVYAGQGRPQDFAGLDVTGKLVLAGVPLGTGATPYSDATPRMDEASALARQGGAAGFIGFYDADGAGTRLPGFADTRFLRFGLDAAQGRALRDTVRRGTNSLRLTPYTGESTYYRLRYDEQGKIPRKPAKLDRDRLARVDTRYHADQPNTQGHLLVTTSAGASALSFGQWVTMPFERTEYYGPAGDDVLWSRSVGNQGLELTSQDTFARAGRTDEDWFKAPLVPGAAALPARYPVTVPCALCRDGDRFVPAEQWLDSDPRHYSALSTVSSAPHLTAGGTEIPVKGWGPRSFTVPAGPSAYRLDAVDTSYRPLSPKVTTGWQFASPGIPSSTPRGYSCSFGPACAFQPALVLKYDLPLDLLNRAPSGRPFTFELTARPASASASSARSARVEYSVDDGTTWRPAANVRKLGEGRFKVSVLHPALAATSGFVSLRVNAEDKRGGMVTQTVDRAYALK</sequence>
<evidence type="ECO:0000256" key="3">
    <source>
        <dbReference type="ARBA" id="ARBA00022801"/>
    </source>
</evidence>
<keyword evidence="6" id="KW-0732">Signal</keyword>
<dbReference type="InterPro" id="IPR050131">
    <property type="entry name" value="Peptidase_S8_subtilisin-like"/>
</dbReference>
<dbReference type="RefSeq" id="WP_219531181.1">
    <property type="nucleotide sequence ID" value="NZ_JAHKRM010000010.1"/>
</dbReference>
<dbReference type="PANTHER" id="PTHR43806:SF65">
    <property type="entry name" value="SERINE PROTEASE APRX"/>
    <property type="match status" value="1"/>
</dbReference>
<proteinExistence type="inferred from homology"/>
<reference evidence="9" key="1">
    <citation type="journal article" date="2019" name="Int. J. Syst. Evol. Microbiol.">
        <title>The Global Catalogue of Microorganisms (GCM) 10K type strain sequencing project: providing services to taxonomists for standard genome sequencing and annotation.</title>
        <authorList>
            <consortium name="The Broad Institute Genomics Platform"/>
            <consortium name="The Broad Institute Genome Sequencing Center for Infectious Disease"/>
            <person name="Wu L."/>
            <person name="Ma J."/>
        </authorList>
    </citation>
    <scope>NUCLEOTIDE SEQUENCE [LARGE SCALE GENOMIC DNA]</scope>
    <source>
        <strain evidence="9">CGMCC 1.15399</strain>
    </source>
</reference>
<dbReference type="InterPro" id="IPR022398">
    <property type="entry name" value="Peptidase_S8_His-AS"/>
</dbReference>
<evidence type="ECO:0000256" key="5">
    <source>
        <dbReference type="PROSITE-ProRule" id="PRU01240"/>
    </source>
</evidence>
<dbReference type="PROSITE" id="PS00137">
    <property type="entry name" value="SUBTILASE_HIS"/>
    <property type="match status" value="1"/>
</dbReference>
<comment type="caution">
    <text evidence="8">The sequence shown here is derived from an EMBL/GenBank/DDBJ whole genome shotgun (WGS) entry which is preliminary data.</text>
</comment>
<keyword evidence="3 5" id="KW-0378">Hydrolase</keyword>
<feature type="domain" description="Peptidase S8/S53" evidence="7">
    <location>
        <begin position="219"/>
        <end position="477"/>
    </location>
</feature>
<dbReference type="PANTHER" id="PTHR43806">
    <property type="entry name" value="PEPTIDASE S8"/>
    <property type="match status" value="1"/>
</dbReference>
<evidence type="ECO:0000259" key="7">
    <source>
        <dbReference type="Pfam" id="PF00082"/>
    </source>
</evidence>
<evidence type="ECO:0000313" key="8">
    <source>
        <dbReference type="EMBL" id="MFD1538125.1"/>
    </source>
</evidence>